<dbReference type="Proteomes" id="UP000510682">
    <property type="component" value="Chromosome"/>
</dbReference>
<evidence type="ECO:0000313" key="2">
    <source>
        <dbReference type="Proteomes" id="UP000510682"/>
    </source>
</evidence>
<reference evidence="1" key="1">
    <citation type="submission" date="2020-07" db="EMBL/GenBank/DDBJ databases">
        <title>Description of Mycobacterium gordonae subsp. intergordonae subsp.nov. and Mycobacterium gordonae subsp. gordonae subsp. nov.</title>
        <authorList>
            <person name="Huang H."/>
        </authorList>
    </citation>
    <scope>NUCLEOTIDE SEQUENCE [LARGE SCALE GENOMIC DNA]</scope>
    <source>
        <strain evidence="1">24T</strain>
    </source>
</reference>
<dbReference type="InterPro" id="IPR019639">
    <property type="entry name" value="DUF2505"/>
</dbReference>
<name>A0A7D6E3M4_9MYCO</name>
<dbReference type="RefSeq" id="WP_180916766.1">
    <property type="nucleotide sequence ID" value="NZ_CP059165.1"/>
</dbReference>
<dbReference type="AlphaFoldDB" id="A0A7D6E3M4"/>
<accession>A0A7D6E3M4</accession>
<keyword evidence="2" id="KW-1185">Reference proteome</keyword>
<dbReference type="Pfam" id="PF10698">
    <property type="entry name" value="DUF2505"/>
    <property type="match status" value="1"/>
</dbReference>
<sequence length="174" mass="19157">MPRSFDMSAVYEGSVEEIHQAFHEEQYWLGRLAEVPTDVATIEELRVGEEAGDEAAVEVVTVQRVYRDNLPALVTQLLRGDLCVRREEYWSPLNDGIATASIRGSLLDAPVSIWGTAVLAPDVQSGGSRLAANITVQVRVPLIGGKLEHLIGSQLPELVSVEQRYTSQWMARNG</sequence>
<reference evidence="1" key="2">
    <citation type="submission" date="2020-07" db="EMBL/GenBank/DDBJ databases">
        <authorList>
            <person name="Yu X."/>
        </authorList>
    </citation>
    <scope>NUCLEOTIDE SEQUENCE [LARGE SCALE GENOMIC DNA]</scope>
    <source>
        <strain evidence="1">24T</strain>
    </source>
</reference>
<protein>
    <submittedName>
        <fullName evidence="1">DUF2505 domain-containing protein</fullName>
    </submittedName>
</protein>
<proteinExistence type="predicted"/>
<dbReference type="EMBL" id="CP059165">
    <property type="protein sequence ID" value="QLL08166.1"/>
    <property type="molecule type" value="Genomic_DNA"/>
</dbReference>
<dbReference type="KEGG" id="mgor:H0P51_04110"/>
<organism evidence="1 2">
    <name type="scientific">Mycobacterium vicinigordonae</name>
    <dbReference type="NCBI Taxonomy" id="1719132"/>
    <lineage>
        <taxon>Bacteria</taxon>
        <taxon>Bacillati</taxon>
        <taxon>Actinomycetota</taxon>
        <taxon>Actinomycetes</taxon>
        <taxon>Mycobacteriales</taxon>
        <taxon>Mycobacteriaceae</taxon>
        <taxon>Mycobacterium</taxon>
    </lineage>
</organism>
<evidence type="ECO:0000313" key="1">
    <source>
        <dbReference type="EMBL" id="QLL08166.1"/>
    </source>
</evidence>
<gene>
    <name evidence="1" type="ORF">H0P51_04110</name>
</gene>